<keyword evidence="4" id="KW-1185">Reference proteome</keyword>
<dbReference type="HOGENOM" id="CLU_045791_0_0_10"/>
<evidence type="ECO:0000256" key="1">
    <source>
        <dbReference type="SAM" id="Coils"/>
    </source>
</evidence>
<organism evidence="3 4">
    <name type="scientific">Phocaeicola salanitronis (strain DSM 18170 / JCM 13657 / CCUG 60908 / BL78)</name>
    <name type="common">Bacteroides salanitronis</name>
    <dbReference type="NCBI Taxonomy" id="667015"/>
    <lineage>
        <taxon>Bacteria</taxon>
        <taxon>Pseudomonadati</taxon>
        <taxon>Bacteroidota</taxon>
        <taxon>Bacteroidia</taxon>
        <taxon>Bacteroidales</taxon>
        <taxon>Bacteroidaceae</taxon>
        <taxon>Phocaeicola</taxon>
    </lineage>
</organism>
<proteinExistence type="predicted"/>
<dbReference type="RefSeq" id="WP_013616590.1">
    <property type="nucleotide sequence ID" value="NC_015164.1"/>
</dbReference>
<dbReference type="Gene3D" id="1.25.40.10">
    <property type="entry name" value="Tetratricopeptide repeat domain"/>
    <property type="match status" value="1"/>
</dbReference>
<dbReference type="eggNOG" id="COG0457">
    <property type="taxonomic scope" value="Bacteria"/>
</dbReference>
<reference evidence="3 4" key="1">
    <citation type="journal article" date="2011" name="Stand. Genomic Sci.">
        <title>Complete genome sequence of Bacteroides salanitronis type strain (BL78).</title>
        <authorList>
            <person name="Gronow S."/>
            <person name="Held B."/>
            <person name="Lucas S."/>
            <person name="Lapidus A."/>
            <person name="Del Rio T.G."/>
            <person name="Nolan M."/>
            <person name="Tice H."/>
            <person name="Deshpande S."/>
            <person name="Cheng J.F."/>
            <person name="Pitluck S."/>
            <person name="Liolios K."/>
            <person name="Pagani I."/>
            <person name="Ivanova N."/>
            <person name="Mavromatis K."/>
            <person name="Pati A."/>
            <person name="Tapia R."/>
            <person name="Han C."/>
            <person name="Goodwin L."/>
            <person name="Chen A."/>
            <person name="Palaniappan K."/>
            <person name="Land M."/>
            <person name="Hauser L."/>
            <person name="Chang Y.J."/>
            <person name="Jeffries C.D."/>
            <person name="Brambilla E.M."/>
            <person name="Rohde M."/>
            <person name="Goker M."/>
            <person name="Detter J.C."/>
            <person name="Woyke T."/>
            <person name="Bristow J."/>
            <person name="Markowitz V."/>
            <person name="Hugenholtz P."/>
            <person name="Kyrpides N.C."/>
            <person name="Klenk H.P."/>
            <person name="Eisen J.A."/>
        </authorList>
    </citation>
    <scope>NUCLEOTIDE SEQUENCE [LARGE SCALE GENOMIC DNA]</scope>
    <source>
        <strain evidence="3 4">DSM 18170</strain>
    </source>
</reference>
<sequence length="475" mass="54696">MKRKKHILAALLLALTCGGTAYAQTLNQAKEWFTEGKFAEAKPVFEKLVKRAPSNANYNFWYGACCFETGELAESQPYLEKSAARKVINAYLYLGKLYYTQYRFDDAVENLEEHIMWLEKKKRDTEEAERVLSRCRMAARMLRGTERVTVIDSFVVDKASFLSAYKLGKASGNIEMTDNGEGAVYTNEWGDKTLFPQTDEEGKTHLYSRMKLIDRWSDPQPLQGISQSGYSQNFPFLDSDGITLYYAAEDEESLGGYDIFITRYDSDENTYLRPDNIGMPFNSPANDYMYAIDEVNRLGWFASDRYQPEGKVCVYVFVPNESKEVYDYETSDPEDIIALASLKEIRKTQTSGNVVRNARQRLAQVTYAEDTKKKKNGDFRFVVDDNAVYHRLSDFVSEEAREQFRSYLQKEKDLNELQASLENLRTAYHESNQAGKDQLAPGILDKERRVKELQDEIAELETAIRNTELEKTKIR</sequence>
<accession>F0QZI6</accession>
<dbReference type="STRING" id="667015.Bacsa_0535"/>
<dbReference type="Proteomes" id="UP000007486">
    <property type="component" value="Chromosome"/>
</dbReference>
<keyword evidence="2" id="KW-0732">Signal</keyword>
<dbReference type="InterPro" id="IPR011990">
    <property type="entry name" value="TPR-like_helical_dom_sf"/>
</dbReference>
<dbReference type="Pfam" id="PF13432">
    <property type="entry name" value="TPR_16"/>
    <property type="match status" value="1"/>
</dbReference>
<feature type="coiled-coil region" evidence="1">
    <location>
        <begin position="407"/>
        <end position="470"/>
    </location>
</feature>
<name>F0QZI6_PHOSB</name>
<keyword evidence="1" id="KW-0175">Coiled coil</keyword>
<dbReference type="AlphaFoldDB" id="F0QZI6"/>
<dbReference type="OrthoDB" id="1110381at2"/>
<dbReference type="KEGG" id="bsa:Bacsa_0535"/>
<feature type="chain" id="PRO_5003254674" evidence="2">
    <location>
        <begin position="24"/>
        <end position="475"/>
    </location>
</feature>
<dbReference type="EMBL" id="CP002530">
    <property type="protein sequence ID" value="ADY35131.1"/>
    <property type="molecule type" value="Genomic_DNA"/>
</dbReference>
<dbReference type="SUPFAM" id="SSF48452">
    <property type="entry name" value="TPR-like"/>
    <property type="match status" value="1"/>
</dbReference>
<protein>
    <submittedName>
        <fullName evidence="3">WD40-like beta Propeller containing protein</fullName>
    </submittedName>
</protein>
<evidence type="ECO:0000313" key="4">
    <source>
        <dbReference type="Proteomes" id="UP000007486"/>
    </source>
</evidence>
<evidence type="ECO:0000256" key="2">
    <source>
        <dbReference type="SAM" id="SignalP"/>
    </source>
</evidence>
<feature type="signal peptide" evidence="2">
    <location>
        <begin position="1"/>
        <end position="23"/>
    </location>
</feature>
<gene>
    <name evidence="3" type="ordered locus">Bacsa_0535</name>
</gene>
<evidence type="ECO:0000313" key="3">
    <source>
        <dbReference type="EMBL" id="ADY35131.1"/>
    </source>
</evidence>